<organism evidence="3 4">
    <name type="scientific">Sporormia fimetaria CBS 119925</name>
    <dbReference type="NCBI Taxonomy" id="1340428"/>
    <lineage>
        <taxon>Eukaryota</taxon>
        <taxon>Fungi</taxon>
        <taxon>Dikarya</taxon>
        <taxon>Ascomycota</taxon>
        <taxon>Pezizomycotina</taxon>
        <taxon>Dothideomycetes</taxon>
        <taxon>Pleosporomycetidae</taxon>
        <taxon>Pleosporales</taxon>
        <taxon>Sporormiaceae</taxon>
        <taxon>Sporormia</taxon>
    </lineage>
</organism>
<dbReference type="InterPro" id="IPR013783">
    <property type="entry name" value="Ig-like_fold"/>
</dbReference>
<feature type="chain" id="PRO_5025525385" evidence="2">
    <location>
        <begin position="20"/>
        <end position="634"/>
    </location>
</feature>
<feature type="compositionally biased region" description="Acidic residues" evidence="1">
    <location>
        <begin position="417"/>
        <end position="431"/>
    </location>
</feature>
<dbReference type="Gene3D" id="2.60.40.10">
    <property type="entry name" value="Immunoglobulins"/>
    <property type="match status" value="1"/>
</dbReference>
<keyword evidence="4" id="KW-1185">Reference proteome</keyword>
<evidence type="ECO:0000313" key="3">
    <source>
        <dbReference type="EMBL" id="KAF2742049.1"/>
    </source>
</evidence>
<evidence type="ECO:0000313" key="4">
    <source>
        <dbReference type="Proteomes" id="UP000799440"/>
    </source>
</evidence>
<name>A0A6A6UWB1_9PLEO</name>
<keyword evidence="2" id="KW-0732">Signal</keyword>
<dbReference type="EMBL" id="MU006616">
    <property type="protein sequence ID" value="KAF2742049.1"/>
    <property type="molecule type" value="Genomic_DNA"/>
</dbReference>
<reference evidence="3" key="1">
    <citation type="journal article" date="2020" name="Stud. Mycol.">
        <title>101 Dothideomycetes genomes: a test case for predicting lifestyles and emergence of pathogens.</title>
        <authorList>
            <person name="Haridas S."/>
            <person name="Albert R."/>
            <person name="Binder M."/>
            <person name="Bloem J."/>
            <person name="Labutti K."/>
            <person name="Salamov A."/>
            <person name="Andreopoulos B."/>
            <person name="Baker S."/>
            <person name="Barry K."/>
            <person name="Bills G."/>
            <person name="Bluhm B."/>
            <person name="Cannon C."/>
            <person name="Castanera R."/>
            <person name="Culley D."/>
            <person name="Daum C."/>
            <person name="Ezra D."/>
            <person name="Gonzalez J."/>
            <person name="Henrissat B."/>
            <person name="Kuo A."/>
            <person name="Liang C."/>
            <person name="Lipzen A."/>
            <person name="Lutzoni F."/>
            <person name="Magnuson J."/>
            <person name="Mondo S."/>
            <person name="Nolan M."/>
            <person name="Ohm R."/>
            <person name="Pangilinan J."/>
            <person name="Park H.-J."/>
            <person name="Ramirez L."/>
            <person name="Alfaro M."/>
            <person name="Sun H."/>
            <person name="Tritt A."/>
            <person name="Yoshinaga Y."/>
            <person name="Zwiers L.-H."/>
            <person name="Turgeon B."/>
            <person name="Goodwin S."/>
            <person name="Spatafora J."/>
            <person name="Crous P."/>
            <person name="Grigoriev I."/>
        </authorList>
    </citation>
    <scope>NUCLEOTIDE SEQUENCE</scope>
    <source>
        <strain evidence="3">CBS 119925</strain>
    </source>
</reference>
<proteinExistence type="predicted"/>
<feature type="region of interest" description="Disordered" evidence="1">
    <location>
        <begin position="394"/>
        <end position="436"/>
    </location>
</feature>
<protein>
    <submittedName>
        <fullName evidence="3">Uncharacterized protein</fullName>
    </submittedName>
</protein>
<feature type="signal peptide" evidence="2">
    <location>
        <begin position="1"/>
        <end position="19"/>
    </location>
</feature>
<accession>A0A6A6UWB1</accession>
<evidence type="ECO:0000256" key="1">
    <source>
        <dbReference type="SAM" id="MobiDB-lite"/>
    </source>
</evidence>
<dbReference type="Proteomes" id="UP000799440">
    <property type="component" value="Unassembled WGS sequence"/>
</dbReference>
<gene>
    <name evidence="3" type="ORF">M011DRAFT_413349</name>
</gene>
<dbReference type="AlphaFoldDB" id="A0A6A6UWB1"/>
<dbReference type="OrthoDB" id="2129641at2759"/>
<sequence>MSHLFRFGVLLGAASFTQAALPIPSIIPFSVVGLLDSCQPEGTDYNAGGTVSVNSFNIKVPKNLITQFPVAWVPFKQLCDEANALQHEVSVAGNVVNGQAIAGQITVSAPVALEGSEGYIEEVNIEGAYLKIRGGPRVRINDPEGVFAKPLNERPLFLADTASPSITSFTGFPMCIPRSDNDELCPASNRPAGSTIFAAPDPLVMSPFRAGDFIQYSGLKGSNGDILAWEITAVNVQITTTASDTVPNYIKLEDALIGVFDTANNIETADIRFIGMVTSCAGTSVSISAIDVDPCTGEETYRQIGTATPRAGDARCRWEFRIDTTQQSTYTREYIIRANNPVITTKNGIKAGQYITPVGEWIQPEVNIPGTEPRPYRFDNIRGLVQGDAVNGKRFQQLDPFPGPQPPAPAKTCPLGDIEDPEGPEDPENPEDGPAVPVASVIPITTVQRGGAQIFLSASNTEDDVPASDLAFSWTKTAPASATVSIQSAASPSATVNLPRVTTEQTFNFTVTVSRKSNSTLSSTAVVSVRVSPTALDTVVLDAYTWESRQSGTIGVTCRSNVVNGDNTGMSLLLNNGATRLAMTRGTAAGRWTYNGRSTPRPTNVQCQSNFGGRSALVTAPLRRRKRGLFGRRA</sequence>
<evidence type="ECO:0000256" key="2">
    <source>
        <dbReference type="SAM" id="SignalP"/>
    </source>
</evidence>